<dbReference type="EnsemblProtists" id="EKX47752">
    <property type="protein sequence ID" value="EKX47752"/>
    <property type="gene ID" value="GUITHDRAFT_162564"/>
</dbReference>
<evidence type="ECO:0000313" key="2">
    <source>
        <dbReference type="EMBL" id="EKX47752.1"/>
    </source>
</evidence>
<dbReference type="EMBL" id="JH992988">
    <property type="protein sequence ID" value="EKX47752.1"/>
    <property type="molecule type" value="Genomic_DNA"/>
</dbReference>
<evidence type="ECO:0000256" key="1">
    <source>
        <dbReference type="SAM" id="SignalP"/>
    </source>
</evidence>
<name>L1JHF3_GUITC</name>
<keyword evidence="4" id="KW-1185">Reference proteome</keyword>
<keyword evidence="1" id="KW-0732">Signal</keyword>
<dbReference type="AlphaFoldDB" id="L1JHF3"/>
<dbReference type="HOGENOM" id="CLU_1535387_0_0_1"/>
<accession>L1JHF3</accession>
<evidence type="ECO:0000313" key="4">
    <source>
        <dbReference type="Proteomes" id="UP000011087"/>
    </source>
</evidence>
<protein>
    <submittedName>
        <fullName evidence="2 3">Uncharacterized protein</fullName>
    </submittedName>
</protein>
<dbReference type="OrthoDB" id="10656240at2759"/>
<dbReference type="KEGG" id="gtt:GUITHDRAFT_162564"/>
<dbReference type="PaxDb" id="55529-EKX47752"/>
<reference evidence="4" key="2">
    <citation type="submission" date="2012-11" db="EMBL/GenBank/DDBJ databases">
        <authorList>
            <person name="Kuo A."/>
            <person name="Curtis B.A."/>
            <person name="Tanifuji G."/>
            <person name="Burki F."/>
            <person name="Gruber A."/>
            <person name="Irimia M."/>
            <person name="Maruyama S."/>
            <person name="Arias M.C."/>
            <person name="Ball S.G."/>
            <person name="Gile G.H."/>
            <person name="Hirakawa Y."/>
            <person name="Hopkins J.F."/>
            <person name="Rensing S.A."/>
            <person name="Schmutz J."/>
            <person name="Symeonidi A."/>
            <person name="Elias M."/>
            <person name="Eveleigh R.J."/>
            <person name="Herman E.K."/>
            <person name="Klute M.J."/>
            <person name="Nakayama T."/>
            <person name="Obornik M."/>
            <person name="Reyes-Prieto A."/>
            <person name="Armbrust E.V."/>
            <person name="Aves S.J."/>
            <person name="Beiko R.G."/>
            <person name="Coutinho P."/>
            <person name="Dacks J.B."/>
            <person name="Durnford D.G."/>
            <person name="Fast N.M."/>
            <person name="Green B.R."/>
            <person name="Grisdale C."/>
            <person name="Hempe F."/>
            <person name="Henrissat B."/>
            <person name="Hoppner M.P."/>
            <person name="Ishida K.-I."/>
            <person name="Kim E."/>
            <person name="Koreny L."/>
            <person name="Kroth P.G."/>
            <person name="Liu Y."/>
            <person name="Malik S.-B."/>
            <person name="Maier U.G."/>
            <person name="McRose D."/>
            <person name="Mock T."/>
            <person name="Neilson J.A."/>
            <person name="Onodera N.T."/>
            <person name="Poole A.M."/>
            <person name="Pritham E.J."/>
            <person name="Richards T.A."/>
            <person name="Rocap G."/>
            <person name="Roy S.W."/>
            <person name="Sarai C."/>
            <person name="Schaack S."/>
            <person name="Shirato S."/>
            <person name="Slamovits C.H."/>
            <person name="Spencer D.F."/>
            <person name="Suzuki S."/>
            <person name="Worden A.Z."/>
            <person name="Zauner S."/>
            <person name="Barry K."/>
            <person name="Bell C."/>
            <person name="Bharti A.K."/>
            <person name="Crow J.A."/>
            <person name="Grimwood J."/>
            <person name="Kramer R."/>
            <person name="Lindquist E."/>
            <person name="Lucas S."/>
            <person name="Salamov A."/>
            <person name="McFadden G.I."/>
            <person name="Lane C.E."/>
            <person name="Keeling P.J."/>
            <person name="Gray M.W."/>
            <person name="Grigoriev I.V."/>
            <person name="Archibald J.M."/>
        </authorList>
    </citation>
    <scope>NUCLEOTIDE SEQUENCE</scope>
    <source>
        <strain evidence="4">CCMP2712</strain>
    </source>
</reference>
<evidence type="ECO:0000313" key="3">
    <source>
        <dbReference type="EnsemblProtists" id="EKX47752"/>
    </source>
</evidence>
<sequence length="175" mass="19753">MTCTLLQWVAIFAFVAMCTGFSFNGGALLKTSCSLSRSSRMSSDGSCRIRNRPRQHIRMEGGAASTGAAKSYLNKIPAHLQGLAIRNVKSNPVRDWVVKKDDDEVHNIQKELDEEEEDHIDFAMEILEELSDDLKPRLHDYNIDLEDAAVLRELRRSMNPEDFQKIFGRGVGDLL</sequence>
<reference evidence="2 4" key="1">
    <citation type="journal article" date="2012" name="Nature">
        <title>Algal genomes reveal evolutionary mosaicism and the fate of nucleomorphs.</title>
        <authorList>
            <consortium name="DOE Joint Genome Institute"/>
            <person name="Curtis B.A."/>
            <person name="Tanifuji G."/>
            <person name="Burki F."/>
            <person name="Gruber A."/>
            <person name="Irimia M."/>
            <person name="Maruyama S."/>
            <person name="Arias M.C."/>
            <person name="Ball S.G."/>
            <person name="Gile G.H."/>
            <person name="Hirakawa Y."/>
            <person name="Hopkins J.F."/>
            <person name="Kuo A."/>
            <person name="Rensing S.A."/>
            <person name="Schmutz J."/>
            <person name="Symeonidi A."/>
            <person name="Elias M."/>
            <person name="Eveleigh R.J."/>
            <person name="Herman E.K."/>
            <person name="Klute M.J."/>
            <person name="Nakayama T."/>
            <person name="Obornik M."/>
            <person name="Reyes-Prieto A."/>
            <person name="Armbrust E.V."/>
            <person name="Aves S.J."/>
            <person name="Beiko R.G."/>
            <person name="Coutinho P."/>
            <person name="Dacks J.B."/>
            <person name="Durnford D.G."/>
            <person name="Fast N.M."/>
            <person name="Green B.R."/>
            <person name="Grisdale C.J."/>
            <person name="Hempel F."/>
            <person name="Henrissat B."/>
            <person name="Hoppner M.P."/>
            <person name="Ishida K."/>
            <person name="Kim E."/>
            <person name="Koreny L."/>
            <person name="Kroth P.G."/>
            <person name="Liu Y."/>
            <person name="Malik S.B."/>
            <person name="Maier U.G."/>
            <person name="McRose D."/>
            <person name="Mock T."/>
            <person name="Neilson J.A."/>
            <person name="Onodera N.T."/>
            <person name="Poole A.M."/>
            <person name="Pritham E.J."/>
            <person name="Richards T.A."/>
            <person name="Rocap G."/>
            <person name="Roy S.W."/>
            <person name="Sarai C."/>
            <person name="Schaack S."/>
            <person name="Shirato S."/>
            <person name="Slamovits C.H."/>
            <person name="Spencer D.F."/>
            <person name="Suzuki S."/>
            <person name="Worden A.Z."/>
            <person name="Zauner S."/>
            <person name="Barry K."/>
            <person name="Bell C."/>
            <person name="Bharti A.K."/>
            <person name="Crow J.A."/>
            <person name="Grimwood J."/>
            <person name="Kramer R."/>
            <person name="Lindquist E."/>
            <person name="Lucas S."/>
            <person name="Salamov A."/>
            <person name="McFadden G.I."/>
            <person name="Lane C.E."/>
            <person name="Keeling P.J."/>
            <person name="Gray M.W."/>
            <person name="Grigoriev I.V."/>
            <person name="Archibald J.M."/>
        </authorList>
    </citation>
    <scope>NUCLEOTIDE SEQUENCE</scope>
    <source>
        <strain evidence="2 4">CCMP2712</strain>
    </source>
</reference>
<gene>
    <name evidence="2" type="ORF">GUITHDRAFT_162564</name>
</gene>
<feature type="chain" id="PRO_5008771343" evidence="1">
    <location>
        <begin position="21"/>
        <end position="175"/>
    </location>
</feature>
<reference evidence="3" key="3">
    <citation type="submission" date="2015-06" db="UniProtKB">
        <authorList>
            <consortium name="EnsemblProtists"/>
        </authorList>
    </citation>
    <scope>IDENTIFICATION</scope>
</reference>
<dbReference type="Proteomes" id="UP000011087">
    <property type="component" value="Unassembled WGS sequence"/>
</dbReference>
<feature type="signal peptide" evidence="1">
    <location>
        <begin position="1"/>
        <end position="20"/>
    </location>
</feature>
<dbReference type="RefSeq" id="XP_005834732.1">
    <property type="nucleotide sequence ID" value="XM_005834675.1"/>
</dbReference>
<dbReference type="GeneID" id="17304391"/>
<proteinExistence type="predicted"/>
<organism evidence="2">
    <name type="scientific">Guillardia theta (strain CCMP2712)</name>
    <name type="common">Cryptophyte</name>
    <dbReference type="NCBI Taxonomy" id="905079"/>
    <lineage>
        <taxon>Eukaryota</taxon>
        <taxon>Cryptophyceae</taxon>
        <taxon>Pyrenomonadales</taxon>
        <taxon>Geminigeraceae</taxon>
        <taxon>Guillardia</taxon>
    </lineage>
</organism>